<proteinExistence type="predicted"/>
<dbReference type="PANTHER" id="PTHR11474">
    <property type="entry name" value="TYROSINASE FAMILY MEMBER"/>
    <property type="match status" value="1"/>
</dbReference>
<dbReference type="PRINTS" id="PR00092">
    <property type="entry name" value="TYROSINASE"/>
</dbReference>
<evidence type="ECO:0000256" key="1">
    <source>
        <dbReference type="ARBA" id="ARBA00022723"/>
    </source>
</evidence>
<protein>
    <submittedName>
        <fullName evidence="5">Tyrosinase</fullName>
    </submittedName>
</protein>
<dbReference type="InterPro" id="IPR008922">
    <property type="entry name" value="Di-copper_centre_dom_sf"/>
</dbReference>
<feature type="domain" description="Tyrosinase copper-binding" evidence="4">
    <location>
        <begin position="66"/>
        <end position="239"/>
    </location>
</feature>
<sequence length="429" mass="49500">MKMNLKKRLVLELLNLFNLANSQDPNTPCSRLTVRKEIRDVSPDEWNMIKRVVVRLQENGYIEKYARAHTDIFDYYHGGAFFLPYHRMLTRRFEQDGQQFDSNFFVPYWDAARDFSNPVSSILFTDDYIGRDGDPSRGDCVQAGFMKDMQFSYPYNHCLKRKLNGPGSTINSWYPPEVITSMMQTSRNYESLRNSLEYTLHGAVHLGLGGEMISKESPNDFAFYLHHSNMDRIWWKWQNMDPKNLMDYGGSNPAGQPNGSLNDMMRGFDRRVGDVMRVGYGEMCYTYPDVVPLERIRSLFDTKNDTISSGSSVQKRTYGEENVEKLRSLNIEALRSIFPKLLTNETNPNMFDLPPANSALSRAACISSNSEDCSDEDGNTNKKMPLPFPPTEMFIKMHKLDRSVVMDTFEKYRKVVVQLNEAGYVSPYL</sequence>
<dbReference type="PANTHER" id="PTHR11474:SF126">
    <property type="entry name" value="TYROSINASE-LIKE PROTEIN TYR-1-RELATED"/>
    <property type="match status" value="1"/>
</dbReference>
<evidence type="ECO:0000256" key="3">
    <source>
        <dbReference type="SAM" id="SignalP"/>
    </source>
</evidence>
<dbReference type="InterPro" id="IPR050316">
    <property type="entry name" value="Tyrosinase/Hemocyanin"/>
</dbReference>
<keyword evidence="1" id="KW-0479">Metal-binding</keyword>
<dbReference type="Gene3D" id="1.10.1280.10">
    <property type="entry name" value="Di-copper center containing domain from catechol oxidase"/>
    <property type="match status" value="1"/>
</dbReference>
<keyword evidence="3" id="KW-0732">Signal</keyword>
<evidence type="ECO:0000313" key="5">
    <source>
        <dbReference type="EMBL" id="OMH80296.1"/>
    </source>
</evidence>
<accession>A0A1R1PH42</accession>
<organism evidence="5 6">
    <name type="scientific">Zancudomyces culisetae</name>
    <name type="common">Gut fungus</name>
    <name type="synonym">Smittium culisetae</name>
    <dbReference type="NCBI Taxonomy" id="1213189"/>
    <lineage>
        <taxon>Eukaryota</taxon>
        <taxon>Fungi</taxon>
        <taxon>Fungi incertae sedis</taxon>
        <taxon>Zoopagomycota</taxon>
        <taxon>Kickxellomycotina</taxon>
        <taxon>Harpellomycetes</taxon>
        <taxon>Harpellales</taxon>
        <taxon>Legeriomycetaceae</taxon>
        <taxon>Zancudomyces</taxon>
    </lineage>
</organism>
<name>A0A1R1PH42_ZANCU</name>
<reference evidence="6" key="1">
    <citation type="submission" date="2017-01" db="EMBL/GenBank/DDBJ databases">
        <authorList>
            <person name="Wang Y."/>
            <person name="White M."/>
            <person name="Kvist S."/>
            <person name="Moncalvo J.-M."/>
        </authorList>
    </citation>
    <scope>NUCLEOTIDE SEQUENCE [LARGE SCALE GENOMIC DNA]</scope>
    <source>
        <strain evidence="6">COL-18-3</strain>
    </source>
</reference>
<gene>
    <name evidence="5" type="ORF">AX774_g6259</name>
</gene>
<dbReference type="OrthoDB" id="6132182at2759"/>
<dbReference type="Proteomes" id="UP000188320">
    <property type="component" value="Unassembled WGS sequence"/>
</dbReference>
<keyword evidence="2" id="KW-0186">Copper</keyword>
<evidence type="ECO:0000259" key="4">
    <source>
        <dbReference type="Pfam" id="PF00264"/>
    </source>
</evidence>
<dbReference type="AlphaFoldDB" id="A0A1R1PH42"/>
<keyword evidence="6" id="KW-1185">Reference proteome</keyword>
<dbReference type="EMBL" id="LSSK01001231">
    <property type="protein sequence ID" value="OMH80296.1"/>
    <property type="molecule type" value="Genomic_DNA"/>
</dbReference>
<dbReference type="GO" id="GO:0046872">
    <property type="term" value="F:metal ion binding"/>
    <property type="evidence" value="ECO:0007669"/>
    <property type="project" value="UniProtKB-KW"/>
</dbReference>
<feature type="signal peptide" evidence="3">
    <location>
        <begin position="1"/>
        <end position="22"/>
    </location>
</feature>
<evidence type="ECO:0000256" key="2">
    <source>
        <dbReference type="ARBA" id="ARBA00023008"/>
    </source>
</evidence>
<comment type="caution">
    <text evidence="5">The sequence shown here is derived from an EMBL/GenBank/DDBJ whole genome shotgun (WGS) entry which is preliminary data.</text>
</comment>
<feature type="chain" id="PRO_5013091052" evidence="3">
    <location>
        <begin position="23"/>
        <end position="429"/>
    </location>
</feature>
<evidence type="ECO:0000313" key="6">
    <source>
        <dbReference type="Proteomes" id="UP000188320"/>
    </source>
</evidence>
<dbReference type="InterPro" id="IPR002227">
    <property type="entry name" value="Tyrosinase_Cu-bd"/>
</dbReference>
<dbReference type="SUPFAM" id="SSF48056">
    <property type="entry name" value="Di-copper centre-containing domain"/>
    <property type="match status" value="1"/>
</dbReference>
<dbReference type="Pfam" id="PF00264">
    <property type="entry name" value="Tyrosinase"/>
    <property type="match status" value="1"/>
</dbReference>
<dbReference type="GO" id="GO:0016491">
    <property type="term" value="F:oxidoreductase activity"/>
    <property type="evidence" value="ECO:0007669"/>
    <property type="project" value="InterPro"/>
</dbReference>